<protein>
    <submittedName>
        <fullName evidence="1">Uncharacterized protein</fullName>
    </submittedName>
</protein>
<dbReference type="STRING" id="266265.Bxe_C0675"/>
<reference evidence="1 2" key="1">
    <citation type="journal article" date="2006" name="Proc. Natl. Acad. Sci. U.S.A.">
        <title>Burkholderia xenovorans LB400 harbors a multi-replicon, 9.73-Mbp genome shaped for versatility.</title>
        <authorList>
            <person name="Chain P.S."/>
            <person name="Denef V.J."/>
            <person name="Konstantinidis K.T."/>
            <person name="Vergez L.M."/>
            <person name="Agullo L."/>
            <person name="Reyes V.L."/>
            <person name="Hauser L."/>
            <person name="Cordova M."/>
            <person name="Gomez L."/>
            <person name="Gonzalez M."/>
            <person name="Land M."/>
            <person name="Lao V."/>
            <person name="Larimer F."/>
            <person name="LiPuma J.J."/>
            <person name="Mahenthiralingam E."/>
            <person name="Malfatti S.A."/>
            <person name="Marx C.J."/>
            <person name="Parnell J.J."/>
            <person name="Ramette A."/>
            <person name="Richardson P."/>
            <person name="Seeger M."/>
            <person name="Smith D."/>
            <person name="Spilker T."/>
            <person name="Sul W.J."/>
            <person name="Tsoi T.V."/>
            <person name="Ulrich L.E."/>
            <person name="Zhulin I.B."/>
            <person name="Tiedje J.M."/>
        </authorList>
    </citation>
    <scope>NUCLEOTIDE SEQUENCE [LARGE SCALE GENOMIC DNA]</scope>
    <source>
        <strain evidence="1 2">LB400</strain>
    </source>
</reference>
<sequence length="93" mass="10294">MHREPRGVVSLGLLHSVHTIGNQSNQQQRIYQVALRCGECFVVVCGCVDGDSWQALQPAPSLPCSNDFSKHRQLSRGAACVCVRLFLTFLRVP</sequence>
<keyword evidence="2" id="KW-1185">Reference proteome</keyword>
<accession>Q13H66</accession>
<dbReference type="AlphaFoldDB" id="Q13H66"/>
<evidence type="ECO:0000313" key="1">
    <source>
        <dbReference type="EMBL" id="ABE36573.1"/>
    </source>
</evidence>
<name>Q13H66_PARXL</name>
<proteinExistence type="predicted"/>
<dbReference type="Proteomes" id="UP000001817">
    <property type="component" value="Chromosome 3"/>
</dbReference>
<gene>
    <name evidence="1" type="ORF">Bxe_C0675</name>
</gene>
<dbReference type="EMBL" id="CP000272">
    <property type="protein sequence ID" value="ABE36573.1"/>
    <property type="molecule type" value="Genomic_DNA"/>
</dbReference>
<dbReference type="KEGG" id="bxe:Bxe_C0675"/>
<evidence type="ECO:0000313" key="2">
    <source>
        <dbReference type="Proteomes" id="UP000001817"/>
    </source>
</evidence>
<organism evidence="1 2">
    <name type="scientific">Paraburkholderia xenovorans (strain LB400)</name>
    <dbReference type="NCBI Taxonomy" id="266265"/>
    <lineage>
        <taxon>Bacteria</taxon>
        <taxon>Pseudomonadati</taxon>
        <taxon>Pseudomonadota</taxon>
        <taxon>Betaproteobacteria</taxon>
        <taxon>Burkholderiales</taxon>
        <taxon>Burkholderiaceae</taxon>
        <taxon>Paraburkholderia</taxon>
    </lineage>
</organism>